<evidence type="ECO:0000313" key="2">
    <source>
        <dbReference type="Proteomes" id="UP000830198"/>
    </source>
</evidence>
<gene>
    <name evidence="1" type="ORF">MYF79_31490</name>
</gene>
<dbReference type="EMBL" id="CP095855">
    <property type="protein sequence ID" value="UPK69488.1"/>
    <property type="molecule type" value="Genomic_DNA"/>
</dbReference>
<dbReference type="Pfam" id="PF13376">
    <property type="entry name" value="OmdA"/>
    <property type="match status" value="1"/>
</dbReference>
<dbReference type="Proteomes" id="UP000830198">
    <property type="component" value="Chromosome"/>
</dbReference>
<reference evidence="1 2" key="1">
    <citation type="submission" date="2022-04" db="EMBL/GenBank/DDBJ databases">
        <title>The arsenic-methylating capacity of Chitinophaga filiformis YT5 during chitin decomposition.</title>
        <authorList>
            <person name="Chen G."/>
            <person name="Liang Y."/>
        </authorList>
    </citation>
    <scope>NUCLEOTIDE SEQUENCE [LARGE SCALE GENOMIC DNA]</scope>
    <source>
        <strain evidence="1 2">YT5</strain>
    </source>
</reference>
<name>A0ABY4I2Z3_CHIFI</name>
<organism evidence="1 2">
    <name type="scientific">Chitinophaga filiformis</name>
    <name type="common">Myxococcus filiformis</name>
    <name type="synonym">Flexibacter filiformis</name>
    <dbReference type="NCBI Taxonomy" id="104663"/>
    <lineage>
        <taxon>Bacteria</taxon>
        <taxon>Pseudomonadati</taxon>
        <taxon>Bacteroidota</taxon>
        <taxon>Chitinophagia</taxon>
        <taxon>Chitinophagales</taxon>
        <taxon>Chitinophagaceae</taxon>
        <taxon>Chitinophaga</taxon>
    </lineage>
</organism>
<dbReference type="RefSeq" id="WP_247811778.1">
    <property type="nucleotide sequence ID" value="NZ_CP095855.1"/>
</dbReference>
<sequence length="196" mass="23002">MEKKAIETFCPVDRLQWREWLQKHHRTKASIWLIYYRKKTNLSTLTWSDAVDEALCFGWIDSTSKPIDDEKFMQFFTRRKTNSVWSKINKGKVQRLIDEGLMMPAGLESIEVAKQNGSWAILDDVEELKIPKDLEKAFKSQHGAKACFERLSRSVKKAMLYRLVLAKRPETREQRIADIMTSLAEQLKPPRKKTKK</sequence>
<keyword evidence="2" id="KW-1185">Reference proteome</keyword>
<proteinExistence type="predicted"/>
<protein>
    <submittedName>
        <fullName evidence="1">YdeI/OmpD-associated family protein</fullName>
    </submittedName>
</protein>
<evidence type="ECO:0000313" key="1">
    <source>
        <dbReference type="EMBL" id="UPK69488.1"/>
    </source>
</evidence>
<accession>A0ABY4I2Z3</accession>